<name>A0A5C6M874_9LACO</name>
<comment type="caution">
    <text evidence="1">The sequence shown here is derived from an EMBL/GenBank/DDBJ whole genome shotgun (WGS) entry which is preliminary data.</text>
</comment>
<dbReference type="EMBL" id="SRRQ01000018">
    <property type="protein sequence ID" value="TWW10255.1"/>
    <property type="molecule type" value="Genomic_DNA"/>
</dbReference>
<dbReference type="Proteomes" id="UP000321659">
    <property type="component" value="Unassembled WGS sequence"/>
</dbReference>
<sequence length="118" mass="13877">MAMYEPALEIGIPSNDFWDMTFEEIMTEVNVRQKIKKNALRERATFDYNMAQMMVYAVNDPKKMPKIDELYPFMKEDVLQPTKVVEQIEEVNQDQAVFMQMAKAIKDTRERKSKMEGG</sequence>
<proteinExistence type="predicted"/>
<organism evidence="1 2">
    <name type="scientific">Dellaglioa algida</name>
    <dbReference type="NCBI Taxonomy" id="105612"/>
    <lineage>
        <taxon>Bacteria</taxon>
        <taxon>Bacillati</taxon>
        <taxon>Bacillota</taxon>
        <taxon>Bacilli</taxon>
        <taxon>Lactobacillales</taxon>
        <taxon>Lactobacillaceae</taxon>
        <taxon>Dellaglioa</taxon>
    </lineage>
</organism>
<protein>
    <submittedName>
        <fullName evidence="1">Uncharacterized protein</fullName>
    </submittedName>
</protein>
<dbReference type="AlphaFoldDB" id="A0A5C6M874"/>
<evidence type="ECO:0000313" key="2">
    <source>
        <dbReference type="Proteomes" id="UP000321659"/>
    </source>
</evidence>
<gene>
    <name evidence="1" type="ORF">LABALGLTS371_15430</name>
</gene>
<accession>A0A5C6M874</accession>
<dbReference type="RefSeq" id="WP_225428643.1">
    <property type="nucleotide sequence ID" value="NZ_JANXKU010000004.1"/>
</dbReference>
<reference evidence="1 2" key="1">
    <citation type="submission" date="2019-04" db="EMBL/GenBank/DDBJ databases">
        <title>In vitro growth and metabolic characteristics of meat-borne Lactobacillus algidus strains.</title>
        <authorList>
            <person name="Sade E."/>
            <person name="Per J."/>
            <person name="Tytti H."/>
            <person name="Johanna B.K."/>
        </authorList>
    </citation>
    <scope>NUCLEOTIDE SEQUENCE [LARGE SCALE GENOMIC DNA]</scope>
    <source>
        <strain evidence="1 2">LTS37-1</strain>
    </source>
</reference>
<evidence type="ECO:0000313" key="1">
    <source>
        <dbReference type="EMBL" id="TWW10255.1"/>
    </source>
</evidence>